<dbReference type="OrthoDB" id="5401179at2759"/>
<organism evidence="2 3">
    <name type="scientific">Clohesyomyces aquaticus</name>
    <dbReference type="NCBI Taxonomy" id="1231657"/>
    <lineage>
        <taxon>Eukaryota</taxon>
        <taxon>Fungi</taxon>
        <taxon>Dikarya</taxon>
        <taxon>Ascomycota</taxon>
        <taxon>Pezizomycotina</taxon>
        <taxon>Dothideomycetes</taxon>
        <taxon>Pleosporomycetidae</taxon>
        <taxon>Pleosporales</taxon>
        <taxon>Lindgomycetaceae</taxon>
        <taxon>Clohesyomyces</taxon>
    </lineage>
</organism>
<dbReference type="AlphaFoldDB" id="A0A1Y1ZIF2"/>
<proteinExistence type="predicted"/>
<sequence>MVAEIAIGLASLATSIVGAVASAVNRHADSLEKRKQFTQQTVAALSDKGYNAVIIAGGYKAMGHTIKTEHHFEGIDFTLFAAPEGQIMIVENRGDGGYENWALRGTNWVRWGNIVKFHTNYWNEHTMGKRFETTKDLVFISASQ</sequence>
<protein>
    <submittedName>
        <fullName evidence="2">Uncharacterized protein</fullName>
    </submittedName>
</protein>
<feature type="signal peptide" evidence="1">
    <location>
        <begin position="1"/>
        <end position="21"/>
    </location>
</feature>
<evidence type="ECO:0000313" key="3">
    <source>
        <dbReference type="Proteomes" id="UP000193144"/>
    </source>
</evidence>
<keyword evidence="3" id="KW-1185">Reference proteome</keyword>
<accession>A0A1Y1ZIF2</accession>
<reference evidence="2 3" key="1">
    <citation type="submission" date="2016-07" db="EMBL/GenBank/DDBJ databases">
        <title>Pervasive Adenine N6-methylation of Active Genes in Fungi.</title>
        <authorList>
            <consortium name="DOE Joint Genome Institute"/>
            <person name="Mondo S.J."/>
            <person name="Dannebaum R.O."/>
            <person name="Kuo R.C."/>
            <person name="Labutti K."/>
            <person name="Haridas S."/>
            <person name="Kuo A."/>
            <person name="Salamov A."/>
            <person name="Ahrendt S.R."/>
            <person name="Lipzen A."/>
            <person name="Sullivan W."/>
            <person name="Andreopoulos W.B."/>
            <person name="Clum A."/>
            <person name="Lindquist E."/>
            <person name="Daum C."/>
            <person name="Ramamoorthy G.K."/>
            <person name="Gryganskyi A."/>
            <person name="Culley D."/>
            <person name="Magnuson J.K."/>
            <person name="James T.Y."/>
            <person name="O'Malley M.A."/>
            <person name="Stajich J.E."/>
            <person name="Spatafora J.W."/>
            <person name="Visel A."/>
            <person name="Grigoriev I.V."/>
        </authorList>
    </citation>
    <scope>NUCLEOTIDE SEQUENCE [LARGE SCALE GENOMIC DNA]</scope>
    <source>
        <strain evidence="2 3">CBS 115471</strain>
    </source>
</reference>
<comment type="caution">
    <text evidence="2">The sequence shown here is derived from an EMBL/GenBank/DDBJ whole genome shotgun (WGS) entry which is preliminary data.</text>
</comment>
<gene>
    <name evidence="2" type="ORF">BCR34DRAFT_359421</name>
</gene>
<evidence type="ECO:0000256" key="1">
    <source>
        <dbReference type="SAM" id="SignalP"/>
    </source>
</evidence>
<feature type="chain" id="PRO_5012756472" evidence="1">
    <location>
        <begin position="22"/>
        <end position="144"/>
    </location>
</feature>
<name>A0A1Y1ZIF2_9PLEO</name>
<evidence type="ECO:0000313" key="2">
    <source>
        <dbReference type="EMBL" id="ORY10006.1"/>
    </source>
</evidence>
<dbReference type="Proteomes" id="UP000193144">
    <property type="component" value="Unassembled WGS sequence"/>
</dbReference>
<dbReference type="EMBL" id="MCFA01000079">
    <property type="protein sequence ID" value="ORY10006.1"/>
    <property type="molecule type" value="Genomic_DNA"/>
</dbReference>
<keyword evidence="1" id="KW-0732">Signal</keyword>